<dbReference type="PANTHER" id="PTHR33254">
    <property type="entry name" value="4-HYDROXY-4-METHYL-2-OXOGLUTARATE ALDOLASE 3-RELATED"/>
    <property type="match status" value="1"/>
</dbReference>
<dbReference type="Gene3D" id="3.50.30.40">
    <property type="entry name" value="Ribonuclease E inhibitor RraA/RraA-like"/>
    <property type="match status" value="1"/>
</dbReference>
<dbReference type="GO" id="GO:0047443">
    <property type="term" value="F:4-hydroxy-4-methyl-2-oxoglutarate aldolase activity"/>
    <property type="evidence" value="ECO:0007669"/>
    <property type="project" value="UniProtKB-EC"/>
</dbReference>
<dbReference type="CDD" id="cd16841">
    <property type="entry name" value="RraA_family"/>
    <property type="match status" value="1"/>
</dbReference>
<feature type="non-terminal residue" evidence="10">
    <location>
        <position position="136"/>
    </location>
</feature>
<comment type="function">
    <text evidence="6 9">Catalyzes the aldol cleavage of 4-hydroxy-4-methyl-2-oxoglutarate (HMG) into 2 molecules of pyruvate. Also contains a secondary oxaloacetate (OAA) decarboxylase activity due to the common pyruvate enolate transition state formed following C-C bond cleavage in the retro-aldol and decarboxylation reactions.</text>
</comment>
<comment type="cofactor">
    <cofactor evidence="8">
        <name>Mg(2+)</name>
        <dbReference type="ChEBI" id="CHEBI:18420"/>
    </cofactor>
</comment>
<dbReference type="eggNOG" id="ENOG502S32I">
    <property type="taxonomic scope" value="Eukaryota"/>
</dbReference>
<dbReference type="GO" id="GO:0008428">
    <property type="term" value="F:ribonuclease inhibitor activity"/>
    <property type="evidence" value="ECO:0007669"/>
    <property type="project" value="InterPro"/>
</dbReference>
<name>A4RUD1_OSTLU</name>
<dbReference type="GeneID" id="5000881"/>
<evidence type="ECO:0000256" key="8">
    <source>
        <dbReference type="PIRSR" id="PIRSR605493-1"/>
    </source>
</evidence>
<evidence type="ECO:0000256" key="9">
    <source>
        <dbReference type="RuleBase" id="RU004338"/>
    </source>
</evidence>
<dbReference type="NCBIfam" id="NF006875">
    <property type="entry name" value="PRK09372.1"/>
    <property type="match status" value="1"/>
</dbReference>
<evidence type="ECO:0000313" key="10">
    <source>
        <dbReference type="EMBL" id="ABO95232.1"/>
    </source>
</evidence>
<evidence type="ECO:0000256" key="1">
    <source>
        <dbReference type="ARBA" id="ARBA00001342"/>
    </source>
</evidence>
<evidence type="ECO:0000256" key="4">
    <source>
        <dbReference type="ARBA" id="ARBA00022723"/>
    </source>
</evidence>
<dbReference type="AlphaFoldDB" id="A4RUD1"/>
<evidence type="ECO:0000256" key="7">
    <source>
        <dbReference type="ARBA" id="ARBA00047973"/>
    </source>
</evidence>
<feature type="binding site" evidence="8">
    <location>
        <position position="75"/>
    </location>
    <ligand>
        <name>substrate</name>
    </ligand>
</feature>
<dbReference type="InterPro" id="IPR010203">
    <property type="entry name" value="RraA"/>
</dbReference>
<dbReference type="GO" id="GO:0008948">
    <property type="term" value="F:oxaloacetate decarboxylase activity"/>
    <property type="evidence" value="ECO:0007669"/>
    <property type="project" value="UniProtKB-EC"/>
</dbReference>
<evidence type="ECO:0000256" key="2">
    <source>
        <dbReference type="ARBA" id="ARBA00008621"/>
    </source>
</evidence>
<keyword evidence="4 8" id="KW-0479">Metal-binding</keyword>
<feature type="non-terminal residue" evidence="10">
    <location>
        <position position="1"/>
    </location>
</feature>
<protein>
    <recommendedName>
        <fullName evidence="9">4-hydroxy-4-methyl-2-oxoglutarate aldolase</fullName>
        <shortName evidence="9">HMG aldolase</shortName>
        <ecNumber evidence="9">4.1.1.112</ecNumber>
        <ecNumber evidence="9">4.1.3.17</ecNumber>
    </recommendedName>
    <alternativeName>
        <fullName evidence="9">Oxaloacetate decarboxylase</fullName>
    </alternativeName>
</protein>
<dbReference type="GO" id="GO:0046872">
    <property type="term" value="F:metal ion binding"/>
    <property type="evidence" value="ECO:0007669"/>
    <property type="project" value="UniProtKB-KW"/>
</dbReference>
<reference evidence="10 11" key="1">
    <citation type="journal article" date="2007" name="Proc. Natl. Acad. Sci. U.S.A.">
        <title>The tiny eukaryote Ostreococcus provides genomic insights into the paradox of plankton speciation.</title>
        <authorList>
            <person name="Palenik B."/>
            <person name="Grimwood J."/>
            <person name="Aerts A."/>
            <person name="Rouze P."/>
            <person name="Salamov A."/>
            <person name="Putnam N."/>
            <person name="Dupont C."/>
            <person name="Jorgensen R."/>
            <person name="Derelle E."/>
            <person name="Rombauts S."/>
            <person name="Zhou K."/>
            <person name="Otillar R."/>
            <person name="Merchant S.S."/>
            <person name="Podell S."/>
            <person name="Gaasterland T."/>
            <person name="Napoli C."/>
            <person name="Gendler K."/>
            <person name="Manuell A."/>
            <person name="Tai V."/>
            <person name="Vallon O."/>
            <person name="Piganeau G."/>
            <person name="Jancek S."/>
            <person name="Heijde M."/>
            <person name="Jabbari K."/>
            <person name="Bowler C."/>
            <person name="Lohr M."/>
            <person name="Robbens S."/>
            <person name="Werner G."/>
            <person name="Dubchak I."/>
            <person name="Pazour G.J."/>
            <person name="Ren Q."/>
            <person name="Paulsen I."/>
            <person name="Delwiche C."/>
            <person name="Schmutz J."/>
            <person name="Rokhsar D."/>
            <person name="Van de Peer Y."/>
            <person name="Moreau H."/>
            <person name="Grigoriev I.V."/>
        </authorList>
    </citation>
    <scope>NUCLEOTIDE SEQUENCE [LARGE SCALE GENOMIC DNA]</scope>
    <source>
        <strain evidence="10 11">CCE9901</strain>
    </source>
</reference>
<evidence type="ECO:0000256" key="5">
    <source>
        <dbReference type="ARBA" id="ARBA00023239"/>
    </source>
</evidence>
<evidence type="ECO:0000256" key="6">
    <source>
        <dbReference type="ARBA" id="ARBA00025046"/>
    </source>
</evidence>
<comment type="similarity">
    <text evidence="2 9">Belongs to the class II aldolase/RraA-like family.</text>
</comment>
<gene>
    <name evidence="10" type="ORF">OSTLU_8571</name>
</gene>
<evidence type="ECO:0000256" key="3">
    <source>
        <dbReference type="ARBA" id="ARBA00011233"/>
    </source>
</evidence>
<dbReference type="RefSeq" id="XP_001416939.1">
    <property type="nucleotide sequence ID" value="XM_001416902.1"/>
</dbReference>
<organism evidence="10 11">
    <name type="scientific">Ostreococcus lucimarinus (strain CCE9901)</name>
    <dbReference type="NCBI Taxonomy" id="436017"/>
    <lineage>
        <taxon>Eukaryota</taxon>
        <taxon>Viridiplantae</taxon>
        <taxon>Chlorophyta</taxon>
        <taxon>Mamiellophyceae</taxon>
        <taxon>Mamiellales</taxon>
        <taxon>Bathycoccaceae</taxon>
        <taxon>Ostreococcus</taxon>
    </lineage>
</organism>
<dbReference type="KEGG" id="olu:OSTLU_8571"/>
<dbReference type="EC" id="4.1.1.112" evidence="9"/>
<dbReference type="Pfam" id="PF03737">
    <property type="entry name" value="RraA-like"/>
    <property type="match status" value="1"/>
</dbReference>
<accession>A4RUD1</accession>
<dbReference type="EMBL" id="CP000583">
    <property type="protein sequence ID" value="ABO95232.1"/>
    <property type="molecule type" value="Genomic_DNA"/>
</dbReference>
<feature type="binding site" evidence="8">
    <location>
        <position position="76"/>
    </location>
    <ligand>
        <name>Mg(2+)</name>
        <dbReference type="ChEBI" id="CHEBI:18420"/>
    </ligand>
</feature>
<dbReference type="PANTHER" id="PTHR33254:SF4">
    <property type="entry name" value="4-HYDROXY-4-METHYL-2-OXOGLUTARATE ALDOLASE 3-RELATED"/>
    <property type="match status" value="1"/>
</dbReference>
<dbReference type="InterPro" id="IPR005493">
    <property type="entry name" value="RraA/RraA-like"/>
</dbReference>
<keyword evidence="11" id="KW-1185">Reference proteome</keyword>
<comment type="subunit">
    <text evidence="3 9">Homotrimer.</text>
</comment>
<comment type="cofactor">
    <cofactor evidence="9">
        <name>a divalent metal cation</name>
        <dbReference type="ChEBI" id="CHEBI:60240"/>
    </cofactor>
</comment>
<sequence length="136" mass="14499">FKDFGGRRRFHGEVTTVSCYENNPLVRAALEEPGRGRVLVVDGGASTRCALLGDNLAEMAATNGWSGIIVNGCVRDSEDIARFDVGVKAIGTHPLKSSKRDPGRRDARVSFAGVDFEPGSYVYADADGVVVAAKKL</sequence>
<keyword evidence="5 9" id="KW-0456">Lyase</keyword>
<feature type="binding site" evidence="8">
    <location>
        <begin position="53"/>
        <end position="56"/>
    </location>
    <ligand>
        <name>substrate</name>
    </ligand>
</feature>
<comment type="catalytic activity">
    <reaction evidence="7 9">
        <text>oxaloacetate + H(+) = pyruvate + CO2</text>
        <dbReference type="Rhea" id="RHEA:15641"/>
        <dbReference type="ChEBI" id="CHEBI:15361"/>
        <dbReference type="ChEBI" id="CHEBI:15378"/>
        <dbReference type="ChEBI" id="CHEBI:16452"/>
        <dbReference type="ChEBI" id="CHEBI:16526"/>
        <dbReference type="EC" id="4.1.1.112"/>
    </reaction>
</comment>
<dbReference type="GO" id="GO:0051252">
    <property type="term" value="P:regulation of RNA metabolic process"/>
    <property type="evidence" value="ECO:0007669"/>
    <property type="project" value="InterPro"/>
</dbReference>
<dbReference type="OMA" id="RIAHGEW"/>
<comment type="catalytic activity">
    <reaction evidence="1 9">
        <text>4-hydroxy-4-methyl-2-oxoglutarate = 2 pyruvate</text>
        <dbReference type="Rhea" id="RHEA:22748"/>
        <dbReference type="ChEBI" id="CHEBI:15361"/>
        <dbReference type="ChEBI" id="CHEBI:58276"/>
        <dbReference type="EC" id="4.1.3.17"/>
    </reaction>
</comment>
<dbReference type="HOGENOM" id="CLU_072626_4_0_1"/>
<dbReference type="STRING" id="436017.A4RUD1"/>
<proteinExistence type="inferred from homology"/>
<evidence type="ECO:0000313" key="11">
    <source>
        <dbReference type="Proteomes" id="UP000001568"/>
    </source>
</evidence>
<dbReference type="Gramene" id="ABO95232">
    <property type="protein sequence ID" value="ABO95232"/>
    <property type="gene ID" value="OSTLU_8571"/>
</dbReference>
<dbReference type="NCBIfam" id="TIGR01935">
    <property type="entry name" value="NOT-MenG"/>
    <property type="match status" value="1"/>
</dbReference>
<dbReference type="EC" id="4.1.3.17" evidence="9"/>
<dbReference type="Proteomes" id="UP000001568">
    <property type="component" value="Chromosome 3"/>
</dbReference>
<dbReference type="SUPFAM" id="SSF89562">
    <property type="entry name" value="RraA-like"/>
    <property type="match status" value="1"/>
</dbReference>
<keyword evidence="8" id="KW-0460">Magnesium</keyword>
<dbReference type="InterPro" id="IPR036704">
    <property type="entry name" value="RraA/RraA-like_sf"/>
</dbReference>
<dbReference type="OrthoDB" id="497852at2759"/>